<dbReference type="RefSeq" id="WP_148697850.1">
    <property type="nucleotide sequence ID" value="NZ_CP017834.1"/>
</dbReference>
<dbReference type="GO" id="GO:0016747">
    <property type="term" value="F:acyltransferase activity, transferring groups other than amino-acyl groups"/>
    <property type="evidence" value="ECO:0007669"/>
    <property type="project" value="InterPro"/>
</dbReference>
<dbReference type="Gene3D" id="3.40.630.30">
    <property type="match status" value="1"/>
</dbReference>
<name>A0A1L4D1N4_9BACT</name>
<accession>A0A1L4D1N4</accession>
<gene>
    <name evidence="2" type="ORF">AXG55_09345</name>
</gene>
<dbReference type="AlphaFoldDB" id="A0A1L4D1N4"/>
<protein>
    <recommendedName>
        <fullName evidence="1">N-acetyltransferase domain-containing protein</fullName>
    </recommendedName>
</protein>
<sequence>MKPLSQICEELMVNKFFYIPKVFDKCNFLETDEMILAKSPYHSSLFNICWIKKINPIYFENSLRHIIEFFYPKPFALWFGMNLSTQDIEFTLNSLGFIKKNSRFNMVSDLKSITYFDKYIENIKISKITCDLELDIFLDVIEDFEPCARGYFKKVFRELGYSNLQPYHFFYLNVANEPVCIGSIYFQNNICGICEIFTHPNFRKKGYARKILNFIMNYSKENNINYLSLVASVKFDLDLKSIAMKYKNLGFMEQGEYSCYEYEGSGFQ</sequence>
<dbReference type="SUPFAM" id="SSF55729">
    <property type="entry name" value="Acyl-CoA N-acyltransferases (Nat)"/>
    <property type="match status" value="1"/>
</dbReference>
<dbReference type="KEGG" id="saqi:AXG55_09345"/>
<dbReference type="CDD" id="cd04301">
    <property type="entry name" value="NAT_SF"/>
    <property type="match status" value="1"/>
</dbReference>
<dbReference type="OrthoDB" id="9796919at2"/>
<evidence type="ECO:0000313" key="2">
    <source>
        <dbReference type="EMBL" id="APJ04100.1"/>
    </source>
</evidence>
<keyword evidence="3" id="KW-1185">Reference proteome</keyword>
<dbReference type="Pfam" id="PF00583">
    <property type="entry name" value="Acetyltransf_1"/>
    <property type="match status" value="1"/>
</dbReference>
<dbReference type="Proteomes" id="UP000184731">
    <property type="component" value="Chromosome"/>
</dbReference>
<dbReference type="InterPro" id="IPR000182">
    <property type="entry name" value="GNAT_dom"/>
</dbReference>
<proteinExistence type="predicted"/>
<reference evidence="2 3" key="1">
    <citation type="submission" date="2016-10" db="EMBL/GenBank/DDBJ databases">
        <title>Silvanigrella aquatica sp. nov., isolated from a freshwater lake located in the Black Forest, Germany, description of Silvanigrellaceae fam. nov., Silvanigrellales ord. nov., reclassification of the order Bdellovibrionales in the class Oligoflexia, reclassification of the families Bacteriovoracaceae and Halobacteriovoraceae in the new order Bacteriovoracales ord. nov., and reclassification of the family Pseudobacteriovoracaceae in the order Oligoflexiales.</title>
        <authorList>
            <person name="Hahn M.W."/>
            <person name="Schmidt J."/>
            <person name="Koll U."/>
            <person name="Rohde M."/>
            <person name="Verbag S."/>
            <person name="Pitt A."/>
            <person name="Nakai R."/>
            <person name="Naganuma T."/>
            <person name="Lang E."/>
        </authorList>
    </citation>
    <scope>NUCLEOTIDE SEQUENCE [LARGE SCALE GENOMIC DNA]</scope>
    <source>
        <strain evidence="2 3">MWH-Nonnen-W8red</strain>
    </source>
</reference>
<dbReference type="InterPro" id="IPR016181">
    <property type="entry name" value="Acyl_CoA_acyltransferase"/>
</dbReference>
<dbReference type="PROSITE" id="PS51186">
    <property type="entry name" value="GNAT"/>
    <property type="match status" value="1"/>
</dbReference>
<organism evidence="2 3">
    <name type="scientific">Silvanigrella aquatica</name>
    <dbReference type="NCBI Taxonomy" id="1915309"/>
    <lineage>
        <taxon>Bacteria</taxon>
        <taxon>Pseudomonadati</taxon>
        <taxon>Bdellovibrionota</taxon>
        <taxon>Oligoflexia</taxon>
        <taxon>Silvanigrellales</taxon>
        <taxon>Silvanigrellaceae</taxon>
        <taxon>Silvanigrella</taxon>
    </lineage>
</organism>
<evidence type="ECO:0000259" key="1">
    <source>
        <dbReference type="PROSITE" id="PS51186"/>
    </source>
</evidence>
<feature type="domain" description="N-acetyltransferase" evidence="1">
    <location>
        <begin position="123"/>
        <end position="268"/>
    </location>
</feature>
<dbReference type="EMBL" id="CP017834">
    <property type="protein sequence ID" value="APJ04100.1"/>
    <property type="molecule type" value="Genomic_DNA"/>
</dbReference>
<dbReference type="STRING" id="1915309.AXG55_09345"/>
<evidence type="ECO:0000313" key="3">
    <source>
        <dbReference type="Proteomes" id="UP000184731"/>
    </source>
</evidence>